<dbReference type="NCBIfam" id="TIGR02937">
    <property type="entry name" value="sigma70-ECF"/>
    <property type="match status" value="1"/>
</dbReference>
<organism evidence="8 9">
    <name type="scientific">Actinoplanes auranticolor</name>
    <dbReference type="NCBI Taxonomy" id="47988"/>
    <lineage>
        <taxon>Bacteria</taxon>
        <taxon>Bacillati</taxon>
        <taxon>Actinomycetota</taxon>
        <taxon>Actinomycetes</taxon>
        <taxon>Micromonosporales</taxon>
        <taxon>Micromonosporaceae</taxon>
        <taxon>Actinoplanes</taxon>
    </lineage>
</organism>
<dbReference type="InterPro" id="IPR013324">
    <property type="entry name" value="RNA_pol_sigma_r3/r4-like"/>
</dbReference>
<dbReference type="InterPro" id="IPR013325">
    <property type="entry name" value="RNA_pol_sigma_r2"/>
</dbReference>
<dbReference type="Pfam" id="PF04542">
    <property type="entry name" value="Sigma70_r2"/>
    <property type="match status" value="1"/>
</dbReference>
<evidence type="ECO:0000313" key="9">
    <source>
        <dbReference type="Proteomes" id="UP000681340"/>
    </source>
</evidence>
<dbReference type="PANTHER" id="PTHR43133:SF25">
    <property type="entry name" value="RNA POLYMERASE SIGMA FACTOR RFAY-RELATED"/>
    <property type="match status" value="1"/>
</dbReference>
<dbReference type="SUPFAM" id="SSF88946">
    <property type="entry name" value="Sigma2 domain of RNA polymerase sigma factors"/>
    <property type="match status" value="1"/>
</dbReference>
<evidence type="ECO:0000256" key="3">
    <source>
        <dbReference type="ARBA" id="ARBA00023082"/>
    </source>
</evidence>
<dbReference type="InterPro" id="IPR014284">
    <property type="entry name" value="RNA_pol_sigma-70_dom"/>
</dbReference>
<reference evidence="8" key="1">
    <citation type="submission" date="2021-03" db="EMBL/GenBank/DDBJ databases">
        <title>Whole genome shotgun sequence of Actinoplanes auranticolor NBRC 12245.</title>
        <authorList>
            <person name="Komaki H."/>
            <person name="Tamura T."/>
        </authorList>
    </citation>
    <scope>NUCLEOTIDE SEQUENCE</scope>
    <source>
        <strain evidence="8">NBRC 12245</strain>
    </source>
</reference>
<dbReference type="EMBL" id="BOQL01000011">
    <property type="protein sequence ID" value="GIM64375.1"/>
    <property type="molecule type" value="Genomic_DNA"/>
</dbReference>
<evidence type="ECO:0000256" key="2">
    <source>
        <dbReference type="ARBA" id="ARBA00023015"/>
    </source>
</evidence>
<keyword evidence="2" id="KW-0805">Transcription regulation</keyword>
<dbReference type="GO" id="GO:0016987">
    <property type="term" value="F:sigma factor activity"/>
    <property type="evidence" value="ECO:0007669"/>
    <property type="project" value="UniProtKB-KW"/>
</dbReference>
<dbReference type="InterPro" id="IPR036388">
    <property type="entry name" value="WH-like_DNA-bd_sf"/>
</dbReference>
<dbReference type="InterPro" id="IPR007627">
    <property type="entry name" value="RNA_pol_sigma70_r2"/>
</dbReference>
<dbReference type="InterPro" id="IPR039425">
    <property type="entry name" value="RNA_pol_sigma-70-like"/>
</dbReference>
<sequence>MSDEEEFTALFRRHYPRVLAFVSRRTDQARAHDVVAETFATAWRHFARLPAEPLPWLYRVARNSLANEERAARRRARLFERMAGGGVPSTPDHAVSVVADAGLREALSRLSRLDREALLLIGWEGLDHDAAAHVLGCTAVAFKVRVHRARRRLARLLEAADQDQPPPVPRPYELHSAASQRGKSA</sequence>
<dbReference type="SUPFAM" id="SSF88659">
    <property type="entry name" value="Sigma3 and sigma4 domains of RNA polymerase sigma factors"/>
    <property type="match status" value="1"/>
</dbReference>
<protein>
    <recommendedName>
        <fullName evidence="10">RNA polymerase sigma-70 factor (ECF subfamily)</fullName>
    </recommendedName>
</protein>
<dbReference type="Pfam" id="PF08281">
    <property type="entry name" value="Sigma70_r4_2"/>
    <property type="match status" value="1"/>
</dbReference>
<evidence type="ECO:0008006" key="10">
    <source>
        <dbReference type="Google" id="ProtNLM"/>
    </source>
</evidence>
<evidence type="ECO:0000256" key="4">
    <source>
        <dbReference type="ARBA" id="ARBA00023163"/>
    </source>
</evidence>
<evidence type="ECO:0000256" key="1">
    <source>
        <dbReference type="ARBA" id="ARBA00010641"/>
    </source>
</evidence>
<proteinExistence type="inferred from homology"/>
<dbReference type="Gene3D" id="1.10.10.10">
    <property type="entry name" value="Winged helix-like DNA-binding domain superfamily/Winged helix DNA-binding domain"/>
    <property type="match status" value="1"/>
</dbReference>
<dbReference type="Proteomes" id="UP000681340">
    <property type="component" value="Unassembled WGS sequence"/>
</dbReference>
<evidence type="ECO:0000259" key="7">
    <source>
        <dbReference type="Pfam" id="PF08281"/>
    </source>
</evidence>
<dbReference type="AlphaFoldDB" id="A0A919VJB2"/>
<feature type="domain" description="RNA polymerase sigma-70 region 2" evidence="6">
    <location>
        <begin position="10"/>
        <end position="74"/>
    </location>
</feature>
<keyword evidence="9" id="KW-1185">Reference proteome</keyword>
<dbReference type="InterPro" id="IPR013249">
    <property type="entry name" value="RNA_pol_sigma70_r4_t2"/>
</dbReference>
<evidence type="ECO:0000259" key="6">
    <source>
        <dbReference type="Pfam" id="PF04542"/>
    </source>
</evidence>
<name>A0A919VJB2_9ACTN</name>
<evidence type="ECO:0000313" key="8">
    <source>
        <dbReference type="EMBL" id="GIM64375.1"/>
    </source>
</evidence>
<accession>A0A919VJB2</accession>
<gene>
    <name evidence="8" type="ORF">Aau02nite_09960</name>
</gene>
<evidence type="ECO:0000256" key="5">
    <source>
        <dbReference type="SAM" id="MobiDB-lite"/>
    </source>
</evidence>
<dbReference type="PANTHER" id="PTHR43133">
    <property type="entry name" value="RNA POLYMERASE ECF-TYPE SIGMA FACTO"/>
    <property type="match status" value="1"/>
</dbReference>
<keyword evidence="3" id="KW-0731">Sigma factor</keyword>
<dbReference type="Gene3D" id="1.10.1740.10">
    <property type="match status" value="1"/>
</dbReference>
<dbReference type="RefSeq" id="WP_212987122.1">
    <property type="nucleotide sequence ID" value="NZ_BAABEA010000047.1"/>
</dbReference>
<feature type="region of interest" description="Disordered" evidence="5">
    <location>
        <begin position="157"/>
        <end position="185"/>
    </location>
</feature>
<keyword evidence="4" id="KW-0804">Transcription</keyword>
<dbReference type="GO" id="GO:0006352">
    <property type="term" value="P:DNA-templated transcription initiation"/>
    <property type="evidence" value="ECO:0007669"/>
    <property type="project" value="InterPro"/>
</dbReference>
<comment type="caution">
    <text evidence="8">The sequence shown here is derived from an EMBL/GenBank/DDBJ whole genome shotgun (WGS) entry which is preliminary data.</text>
</comment>
<dbReference type="GO" id="GO:0003677">
    <property type="term" value="F:DNA binding"/>
    <property type="evidence" value="ECO:0007669"/>
    <property type="project" value="InterPro"/>
</dbReference>
<feature type="domain" description="RNA polymerase sigma factor 70 region 4 type 2" evidence="7">
    <location>
        <begin position="103"/>
        <end position="153"/>
    </location>
</feature>
<comment type="similarity">
    <text evidence="1">Belongs to the sigma-70 factor family. ECF subfamily.</text>
</comment>